<proteinExistence type="predicted"/>
<dbReference type="InterPro" id="IPR000639">
    <property type="entry name" value="Epox_hydrolase-like"/>
</dbReference>
<dbReference type="eggNOG" id="COG0596">
    <property type="taxonomic scope" value="Bacteria"/>
</dbReference>
<reference evidence="2 3" key="2">
    <citation type="journal article" date="2013" name="PLoS ONE">
        <title>INDIGO - INtegrated Data Warehouse of MIcrobial GenOmes with Examples from the Red Sea Extremophiles.</title>
        <authorList>
            <person name="Alam I."/>
            <person name="Antunes A."/>
            <person name="Kamau A.A."/>
            <person name="Ba Alawi W."/>
            <person name="Kalkatawi M."/>
            <person name="Stingl U."/>
            <person name="Bajic V.B."/>
        </authorList>
    </citation>
    <scope>NUCLEOTIDE SEQUENCE [LARGE SCALE GENOMIC DNA]</scope>
    <source>
        <strain evidence="2 3">E1L3A</strain>
    </source>
</reference>
<organism evidence="2 3">
    <name type="scientific">Salinisphaera shabanensis E1L3A</name>
    <dbReference type="NCBI Taxonomy" id="1033802"/>
    <lineage>
        <taxon>Bacteria</taxon>
        <taxon>Pseudomonadati</taxon>
        <taxon>Pseudomonadota</taxon>
        <taxon>Gammaproteobacteria</taxon>
        <taxon>Salinisphaerales</taxon>
        <taxon>Salinisphaeraceae</taxon>
        <taxon>Salinisphaera</taxon>
    </lineage>
</organism>
<dbReference type="GO" id="GO:0047372">
    <property type="term" value="F:monoacylglycerol lipase activity"/>
    <property type="evidence" value="ECO:0007669"/>
    <property type="project" value="TreeGrafter"/>
</dbReference>
<dbReference type="PANTHER" id="PTHR43798">
    <property type="entry name" value="MONOACYLGLYCEROL LIPASE"/>
    <property type="match status" value="1"/>
</dbReference>
<dbReference type="Proteomes" id="UP000006242">
    <property type="component" value="Unassembled WGS sequence"/>
</dbReference>
<evidence type="ECO:0000313" key="3">
    <source>
        <dbReference type="Proteomes" id="UP000006242"/>
    </source>
</evidence>
<dbReference type="RefSeq" id="WP_006914904.1">
    <property type="nucleotide sequence ID" value="NZ_AFNV02000017.1"/>
</dbReference>
<keyword evidence="3" id="KW-1185">Reference proteome</keyword>
<gene>
    <name evidence="2" type="ORF">SSPSH_002515</name>
</gene>
<dbReference type="GO" id="GO:0018785">
    <property type="term" value="F:haloacetate dehalogenase activity"/>
    <property type="evidence" value="ECO:0007669"/>
    <property type="project" value="UniProtKB-EC"/>
</dbReference>
<accession>U2E431</accession>
<name>U2E431_9GAMM</name>
<comment type="caution">
    <text evidence="2">The sequence shown here is derived from an EMBL/GenBank/DDBJ whole genome shotgun (WGS) entry which is preliminary data.</text>
</comment>
<feature type="domain" description="AB hydrolase-1" evidence="1">
    <location>
        <begin position="27"/>
        <end position="276"/>
    </location>
</feature>
<dbReference type="PANTHER" id="PTHR43798:SF33">
    <property type="entry name" value="HYDROLASE, PUTATIVE (AFU_ORTHOLOGUE AFUA_2G14860)-RELATED"/>
    <property type="match status" value="1"/>
</dbReference>
<sequence length="297" mass="33238">MAATETRMIKTERGRFNVRLAGAETGPVIVMVHGWPESSYCWQGVAAHLPDHYRLIMPDLRGLGDSERTLDDAAYTKQALAADMLGLLDTLGVETFNLVGHDWGGAVAQEMALAAPERVHRLVILNIHVITNARGNAAAQAQLRNSGGRSFWYQFFQTEPHLPEAMIPGNEEVWLGHFLKTWTREAFPAAAFEEYVRCYAIAHTPATGAAYYRCYKPDTARWAEIAGTRFAMPGLYIYGQHDPVIIEPFTRHLDDVFDDIRLETLDAAHFVQEERPREVAALIAEFVGQNDHDMKGA</sequence>
<dbReference type="EC" id="3.8.1.3" evidence="2"/>
<dbReference type="EMBL" id="AFNV02000017">
    <property type="protein sequence ID" value="ERJ18601.1"/>
    <property type="molecule type" value="Genomic_DNA"/>
</dbReference>
<dbReference type="PRINTS" id="PR00111">
    <property type="entry name" value="ABHYDROLASE"/>
</dbReference>
<dbReference type="PRINTS" id="PR00412">
    <property type="entry name" value="EPOXHYDRLASE"/>
</dbReference>
<dbReference type="Gene3D" id="3.40.50.1820">
    <property type="entry name" value="alpha/beta hydrolase"/>
    <property type="match status" value="1"/>
</dbReference>
<keyword evidence="2" id="KW-0378">Hydrolase</keyword>
<dbReference type="AlphaFoldDB" id="U2E431"/>
<dbReference type="InterPro" id="IPR000073">
    <property type="entry name" value="AB_hydrolase_1"/>
</dbReference>
<dbReference type="InterPro" id="IPR029058">
    <property type="entry name" value="AB_hydrolase_fold"/>
</dbReference>
<reference evidence="2 3" key="1">
    <citation type="journal article" date="2011" name="J. Bacteriol.">
        <title>Genome sequence of Salinisphaera shabanensis, a gammaproteobacterium from the harsh, variable environment of the brine-seawater interface of the Shaban Deep in the Red Sea.</title>
        <authorList>
            <person name="Antunes A."/>
            <person name="Alam I."/>
            <person name="Bajic V.B."/>
            <person name="Stingl U."/>
        </authorList>
    </citation>
    <scope>NUCLEOTIDE SEQUENCE [LARGE SCALE GENOMIC DNA]</scope>
    <source>
        <strain evidence="2 3">E1L3A</strain>
    </source>
</reference>
<dbReference type="STRING" id="1033802.SSPSH_002515"/>
<evidence type="ECO:0000259" key="1">
    <source>
        <dbReference type="Pfam" id="PF00561"/>
    </source>
</evidence>
<protein>
    <submittedName>
        <fullName evidence="2">Haloacetate dehalogenase protein</fullName>
        <ecNumber evidence="2">3.8.1.3</ecNumber>
    </submittedName>
</protein>
<dbReference type="GO" id="GO:0046464">
    <property type="term" value="P:acylglycerol catabolic process"/>
    <property type="evidence" value="ECO:0007669"/>
    <property type="project" value="TreeGrafter"/>
</dbReference>
<dbReference type="InterPro" id="IPR050266">
    <property type="entry name" value="AB_hydrolase_sf"/>
</dbReference>
<dbReference type="Pfam" id="PF00561">
    <property type="entry name" value="Abhydrolase_1"/>
    <property type="match status" value="1"/>
</dbReference>
<dbReference type="SUPFAM" id="SSF53474">
    <property type="entry name" value="alpha/beta-Hydrolases"/>
    <property type="match status" value="1"/>
</dbReference>
<evidence type="ECO:0000313" key="2">
    <source>
        <dbReference type="EMBL" id="ERJ18601.1"/>
    </source>
</evidence>
<dbReference type="OrthoDB" id="5296151at2"/>
<dbReference type="GO" id="GO:0016020">
    <property type="term" value="C:membrane"/>
    <property type="evidence" value="ECO:0007669"/>
    <property type="project" value="TreeGrafter"/>
</dbReference>